<evidence type="ECO:0000256" key="5">
    <source>
        <dbReference type="ARBA" id="ARBA00022692"/>
    </source>
</evidence>
<comment type="similarity">
    <text evidence="2">Belongs to the nucleotide-sugar transporter family. UDP-galactose:UMP antiporter (TC 2.A.7.11) subfamily.</text>
</comment>
<feature type="transmembrane region" description="Helical" evidence="9">
    <location>
        <begin position="198"/>
        <end position="219"/>
    </location>
</feature>
<gene>
    <name evidence="10" type="primary">BnaC01g14590D</name>
    <name evidence="10" type="ORF">GSBRNA2T00048721001</name>
</gene>
<evidence type="ECO:0000313" key="10">
    <source>
        <dbReference type="EMBL" id="CDY10844.1"/>
    </source>
</evidence>
<feature type="transmembrane region" description="Helical" evidence="9">
    <location>
        <begin position="85"/>
        <end position="106"/>
    </location>
</feature>
<sequence>MLLIIYLEVFTRVRFGFYFDSFCLLVIKKRRRRMKEEQSRTLFGISLSDRPTWQQFLICTSGFFFGYLVNGVCEEYVYNRLQFSFGWYFTFIQGFVYLFLIYLQGFTTKHIVNPMRTYVKLSAVLMGSHGLTKGSLAYLNYPAQIMFKSTKVLPVMIMVAFIPGLRRKYPVHEYISAFLLVLGLILFTLADAQMSPNFSMIGILMISGALIMDAFLGNLQEAIFTMNPETTQARKHKKNPMEMLFCSTVVGLPFLFVPMVLTGELFRAWTACSQVSPNPMFCLTKTKLTHFSFWFIYHYEIFLVHGLTGFSFGLMKMSKFVGFLHPYVYGVLVFEAMATFIGQVSVLSLIALFGAATTALITTARKGVTLLLSYLIFTKPLTEQHGSGLLLIAMGIVLKMVPMDSKPPSKVQARPAVRNDGGDEEERKSLV</sequence>
<evidence type="ECO:0000256" key="7">
    <source>
        <dbReference type="ARBA" id="ARBA00023136"/>
    </source>
</evidence>
<evidence type="ECO:0000256" key="1">
    <source>
        <dbReference type="ARBA" id="ARBA00004141"/>
    </source>
</evidence>
<dbReference type="GO" id="GO:0005789">
    <property type="term" value="C:endoplasmic reticulum membrane"/>
    <property type="evidence" value="ECO:0000318"/>
    <property type="project" value="GO_Central"/>
</dbReference>
<feature type="region of interest" description="Disordered" evidence="8">
    <location>
        <begin position="405"/>
        <end position="431"/>
    </location>
</feature>
<dbReference type="STRING" id="3708.A0A078FD34"/>
<evidence type="ECO:0000256" key="4">
    <source>
        <dbReference type="ARBA" id="ARBA00022449"/>
    </source>
</evidence>
<evidence type="ECO:0000313" key="11">
    <source>
        <dbReference type="Proteomes" id="UP000028999"/>
    </source>
</evidence>
<keyword evidence="6 9" id="KW-1133">Transmembrane helix</keyword>
<keyword evidence="3" id="KW-0813">Transport</keyword>
<evidence type="ECO:0000256" key="2">
    <source>
        <dbReference type="ARBA" id="ARBA00008349"/>
    </source>
</evidence>
<dbReference type="EMBL" id="LK032007">
    <property type="protein sequence ID" value="CDY10844.1"/>
    <property type="molecule type" value="Genomic_DNA"/>
</dbReference>
<keyword evidence="5 9" id="KW-0812">Transmembrane</keyword>
<dbReference type="PANTHER" id="PTHR10778">
    <property type="entry name" value="SOLUTE CARRIER FAMILY 35 MEMBER B"/>
    <property type="match status" value="1"/>
</dbReference>
<dbReference type="GO" id="GO:0046963">
    <property type="term" value="P:3'-phosphoadenosine 5'-phosphosulfate transport"/>
    <property type="evidence" value="ECO:0000318"/>
    <property type="project" value="GO_Central"/>
</dbReference>
<dbReference type="GO" id="GO:0000139">
    <property type="term" value="C:Golgi membrane"/>
    <property type="evidence" value="ECO:0000318"/>
    <property type="project" value="GO_Central"/>
</dbReference>
<feature type="transmembrane region" description="Helical" evidence="9">
    <location>
        <begin position="145"/>
        <end position="162"/>
    </location>
</feature>
<feature type="transmembrane region" description="Helical" evidence="9">
    <location>
        <begin position="327"/>
        <end position="353"/>
    </location>
</feature>
<dbReference type="AlphaFoldDB" id="A0A078FD34"/>
<dbReference type="PaxDb" id="3708-A0A078FD34"/>
<keyword evidence="7 9" id="KW-0472">Membrane</keyword>
<reference evidence="10 11" key="1">
    <citation type="journal article" date="2014" name="Science">
        <title>Plant genetics. Early allopolyploid evolution in the post-Neolithic Brassica napus oilseed genome.</title>
        <authorList>
            <person name="Chalhoub B."/>
            <person name="Denoeud F."/>
            <person name="Liu S."/>
            <person name="Parkin I.A."/>
            <person name="Tang H."/>
            <person name="Wang X."/>
            <person name="Chiquet J."/>
            <person name="Belcram H."/>
            <person name="Tong C."/>
            <person name="Samans B."/>
            <person name="Correa M."/>
            <person name="Da Silva C."/>
            <person name="Just J."/>
            <person name="Falentin C."/>
            <person name="Koh C.S."/>
            <person name="Le Clainche I."/>
            <person name="Bernard M."/>
            <person name="Bento P."/>
            <person name="Noel B."/>
            <person name="Labadie K."/>
            <person name="Alberti A."/>
            <person name="Charles M."/>
            <person name="Arnaud D."/>
            <person name="Guo H."/>
            <person name="Daviaud C."/>
            <person name="Alamery S."/>
            <person name="Jabbari K."/>
            <person name="Zhao M."/>
            <person name="Edger P.P."/>
            <person name="Chelaifa H."/>
            <person name="Tack D."/>
            <person name="Lassalle G."/>
            <person name="Mestiri I."/>
            <person name="Schnel N."/>
            <person name="Le Paslier M.C."/>
            <person name="Fan G."/>
            <person name="Renault V."/>
            <person name="Bayer P.E."/>
            <person name="Golicz A.A."/>
            <person name="Manoli S."/>
            <person name="Lee T.H."/>
            <person name="Thi V.H."/>
            <person name="Chalabi S."/>
            <person name="Hu Q."/>
            <person name="Fan C."/>
            <person name="Tollenaere R."/>
            <person name="Lu Y."/>
            <person name="Battail C."/>
            <person name="Shen J."/>
            <person name="Sidebottom C.H."/>
            <person name="Wang X."/>
            <person name="Canaguier A."/>
            <person name="Chauveau A."/>
            <person name="Berard A."/>
            <person name="Deniot G."/>
            <person name="Guan M."/>
            <person name="Liu Z."/>
            <person name="Sun F."/>
            <person name="Lim Y.P."/>
            <person name="Lyons E."/>
            <person name="Town C.D."/>
            <person name="Bancroft I."/>
            <person name="Wang X."/>
            <person name="Meng J."/>
            <person name="Ma J."/>
            <person name="Pires J.C."/>
            <person name="King G.J."/>
            <person name="Brunel D."/>
            <person name="Delourme R."/>
            <person name="Renard M."/>
            <person name="Aury J.M."/>
            <person name="Adams K.L."/>
            <person name="Batley J."/>
            <person name="Snowdon R.J."/>
            <person name="Tost J."/>
            <person name="Edwards D."/>
            <person name="Zhou Y."/>
            <person name="Hua W."/>
            <person name="Sharpe A.G."/>
            <person name="Paterson A.H."/>
            <person name="Guan C."/>
            <person name="Wincker P."/>
        </authorList>
    </citation>
    <scope>NUCLEOTIDE SEQUENCE [LARGE SCALE GENOMIC DNA]</scope>
    <source>
        <strain evidence="11">cv. Darmor-bzh</strain>
    </source>
</reference>
<dbReference type="PANTHER" id="PTHR10778:SF50">
    <property type="entry name" value="UDP-GALACTOSE_UDP-GLUCOSE TRANSPORTER 2"/>
    <property type="match status" value="1"/>
</dbReference>
<dbReference type="Pfam" id="PF08449">
    <property type="entry name" value="UAA"/>
    <property type="match status" value="1"/>
</dbReference>
<evidence type="ECO:0000256" key="9">
    <source>
        <dbReference type="SAM" id="Phobius"/>
    </source>
</evidence>
<protein>
    <submittedName>
        <fullName evidence="10">BnaC01g14590D protein</fullName>
    </submittedName>
</protein>
<organism evidence="10 11">
    <name type="scientific">Brassica napus</name>
    <name type="common">Rape</name>
    <dbReference type="NCBI Taxonomy" id="3708"/>
    <lineage>
        <taxon>Eukaryota</taxon>
        <taxon>Viridiplantae</taxon>
        <taxon>Streptophyta</taxon>
        <taxon>Embryophyta</taxon>
        <taxon>Tracheophyta</taxon>
        <taxon>Spermatophyta</taxon>
        <taxon>Magnoliopsida</taxon>
        <taxon>eudicotyledons</taxon>
        <taxon>Gunneridae</taxon>
        <taxon>Pentapetalae</taxon>
        <taxon>rosids</taxon>
        <taxon>malvids</taxon>
        <taxon>Brassicales</taxon>
        <taxon>Brassicaceae</taxon>
        <taxon>Brassiceae</taxon>
        <taxon>Brassica</taxon>
    </lineage>
</organism>
<evidence type="ECO:0000256" key="6">
    <source>
        <dbReference type="ARBA" id="ARBA00022989"/>
    </source>
</evidence>
<evidence type="ECO:0000256" key="8">
    <source>
        <dbReference type="SAM" id="MobiDB-lite"/>
    </source>
</evidence>
<keyword evidence="4" id="KW-0050">Antiport</keyword>
<evidence type="ECO:0000256" key="3">
    <source>
        <dbReference type="ARBA" id="ARBA00022448"/>
    </source>
</evidence>
<keyword evidence="11" id="KW-1185">Reference proteome</keyword>
<proteinExistence type="inferred from homology"/>
<feature type="transmembrane region" description="Helical" evidence="9">
    <location>
        <begin position="240"/>
        <end position="261"/>
    </location>
</feature>
<dbReference type="OMA" id="SATTETW"/>
<accession>A0A078FD34</accession>
<dbReference type="GO" id="GO:0046964">
    <property type="term" value="F:3'-phosphoadenosine 5'-phosphosulfate transmembrane transporter activity"/>
    <property type="evidence" value="ECO:0000318"/>
    <property type="project" value="GO_Central"/>
</dbReference>
<feature type="transmembrane region" description="Helical" evidence="9">
    <location>
        <begin position="174"/>
        <end position="192"/>
    </location>
</feature>
<dbReference type="InterPro" id="IPR013657">
    <property type="entry name" value="SCL35B1-4/HUT1"/>
</dbReference>
<feature type="transmembrane region" description="Helical" evidence="9">
    <location>
        <begin position="56"/>
        <end position="73"/>
    </location>
</feature>
<dbReference type="GO" id="GO:0055085">
    <property type="term" value="P:transmembrane transport"/>
    <property type="evidence" value="ECO:0000318"/>
    <property type="project" value="GO_Central"/>
</dbReference>
<comment type="subcellular location">
    <subcellularLocation>
        <location evidence="1">Membrane</location>
        <topology evidence="1">Multi-pass membrane protein</topology>
    </subcellularLocation>
</comment>
<feature type="transmembrane region" description="Helical" evidence="9">
    <location>
        <begin position="296"/>
        <end position="315"/>
    </location>
</feature>
<dbReference type="Proteomes" id="UP000028999">
    <property type="component" value="Unassembled WGS sequence"/>
</dbReference>
<dbReference type="Gramene" id="CDY10844">
    <property type="protein sequence ID" value="CDY10844"/>
    <property type="gene ID" value="GSBRNA2T00048721001"/>
</dbReference>
<dbReference type="GO" id="GO:0015297">
    <property type="term" value="F:antiporter activity"/>
    <property type="evidence" value="ECO:0007669"/>
    <property type="project" value="UniProtKB-KW"/>
</dbReference>
<name>A0A078FD34_BRANA</name>